<evidence type="ECO:0000313" key="1">
    <source>
        <dbReference type="EMBL" id="KAL0096192.1"/>
    </source>
</evidence>
<proteinExistence type="predicted"/>
<dbReference type="Proteomes" id="UP001448207">
    <property type="component" value="Unassembled WGS sequence"/>
</dbReference>
<gene>
    <name evidence="1" type="ORF">J3Q64DRAFT_1010913</name>
</gene>
<accession>A0ABR3BBI8</accession>
<dbReference type="EMBL" id="JBCLYO010000001">
    <property type="protein sequence ID" value="KAL0096192.1"/>
    <property type="molecule type" value="Genomic_DNA"/>
</dbReference>
<reference evidence="1 2" key="1">
    <citation type="submission" date="2024-04" db="EMBL/GenBank/DDBJ databases">
        <title>Symmetric and asymmetric DNA N6-adenine methylation regulates different biological responses in Mucorales.</title>
        <authorList>
            <consortium name="Lawrence Berkeley National Laboratory"/>
            <person name="Lax C."/>
            <person name="Mondo S.J."/>
            <person name="Osorio-Concepcion M."/>
            <person name="Muszewska A."/>
            <person name="Corrochano-Luque M."/>
            <person name="Gutierrez G."/>
            <person name="Riley R."/>
            <person name="Lipzen A."/>
            <person name="Guo J."/>
            <person name="Hundley H."/>
            <person name="Amirebrahimi M."/>
            <person name="Ng V."/>
            <person name="Lorenzo-Gutierrez D."/>
            <person name="Binder U."/>
            <person name="Yang J."/>
            <person name="Song Y."/>
            <person name="Canovas D."/>
            <person name="Navarro E."/>
            <person name="Freitag M."/>
            <person name="Gabaldon T."/>
            <person name="Grigoriev I.V."/>
            <person name="Corrochano L.M."/>
            <person name="Nicolas F.E."/>
            <person name="Garre V."/>
        </authorList>
    </citation>
    <scope>NUCLEOTIDE SEQUENCE [LARGE SCALE GENOMIC DNA]</scope>
    <source>
        <strain evidence="1 2">L51</strain>
    </source>
</reference>
<comment type="caution">
    <text evidence="1">The sequence shown here is derived from an EMBL/GenBank/DDBJ whole genome shotgun (WGS) entry which is preliminary data.</text>
</comment>
<organism evidence="1 2">
    <name type="scientific">Phycomyces blakesleeanus</name>
    <dbReference type="NCBI Taxonomy" id="4837"/>
    <lineage>
        <taxon>Eukaryota</taxon>
        <taxon>Fungi</taxon>
        <taxon>Fungi incertae sedis</taxon>
        <taxon>Mucoromycota</taxon>
        <taxon>Mucoromycotina</taxon>
        <taxon>Mucoromycetes</taxon>
        <taxon>Mucorales</taxon>
        <taxon>Phycomycetaceae</taxon>
        <taxon>Phycomyces</taxon>
    </lineage>
</organism>
<sequence>MRELFIESTDSIAKYWDYLNEEVDFVTIWYARKSPAKEDTSRTRLLQLMVDKLYFRMKYEKVYVSPCCVTNQLILKRNSSALVRLFSYIKGCNGNIRASPGVTQHLFYLNPNTTTLAKIKIIFPSSRSYLFFF</sequence>
<protein>
    <submittedName>
        <fullName evidence="1">Uncharacterized protein</fullName>
    </submittedName>
</protein>
<evidence type="ECO:0000313" key="2">
    <source>
        <dbReference type="Proteomes" id="UP001448207"/>
    </source>
</evidence>
<name>A0ABR3BBI8_PHYBL</name>
<keyword evidence="2" id="KW-1185">Reference proteome</keyword>